<dbReference type="GO" id="GO:0010556">
    <property type="term" value="P:regulation of macromolecule biosynthetic process"/>
    <property type="evidence" value="ECO:0007669"/>
    <property type="project" value="UniProtKB-ARBA"/>
</dbReference>
<proteinExistence type="inferred from homology"/>
<dbReference type="PROSITE" id="PS50011">
    <property type="entry name" value="PROTEIN_KINASE_DOM"/>
    <property type="match status" value="1"/>
</dbReference>
<evidence type="ECO:0000256" key="5">
    <source>
        <dbReference type="ARBA" id="ARBA00022741"/>
    </source>
</evidence>
<gene>
    <name evidence="10" type="ORF">HKI87_13g73030</name>
</gene>
<dbReference type="SUPFAM" id="SSF56112">
    <property type="entry name" value="Protein kinase-like (PK-like)"/>
    <property type="match status" value="1"/>
</dbReference>
<evidence type="ECO:0000259" key="9">
    <source>
        <dbReference type="PROSITE" id="PS50011"/>
    </source>
</evidence>
<evidence type="ECO:0000256" key="7">
    <source>
        <dbReference type="ARBA" id="ARBA00022840"/>
    </source>
</evidence>
<dbReference type="GO" id="GO:0005634">
    <property type="term" value="C:nucleus"/>
    <property type="evidence" value="ECO:0007669"/>
    <property type="project" value="TreeGrafter"/>
</dbReference>
<evidence type="ECO:0000313" key="10">
    <source>
        <dbReference type="EMBL" id="WZN65741.1"/>
    </source>
</evidence>
<feature type="compositionally biased region" description="Basic and acidic residues" evidence="8">
    <location>
        <begin position="36"/>
        <end position="53"/>
    </location>
</feature>
<dbReference type="Proteomes" id="UP001472866">
    <property type="component" value="Chromosome 13"/>
</dbReference>
<protein>
    <submittedName>
        <fullName evidence="10">Cyclin dependent kinase</fullName>
    </submittedName>
</protein>
<keyword evidence="2" id="KW-0723">Serine/threonine-protein kinase</keyword>
<evidence type="ECO:0000256" key="1">
    <source>
        <dbReference type="ARBA" id="ARBA00006485"/>
    </source>
</evidence>
<evidence type="ECO:0000256" key="6">
    <source>
        <dbReference type="ARBA" id="ARBA00022777"/>
    </source>
</evidence>
<accession>A0AAX4PI43</accession>
<keyword evidence="7" id="KW-0067">ATP-binding</keyword>
<keyword evidence="4" id="KW-0808">Transferase</keyword>
<dbReference type="CDD" id="cd07843">
    <property type="entry name" value="STKc_CDC2L1"/>
    <property type="match status" value="1"/>
</dbReference>
<dbReference type="InterPro" id="IPR000719">
    <property type="entry name" value="Prot_kinase_dom"/>
</dbReference>
<sequence>MSSFLEKASAEIESFRSAQRGGEAEAGPSRPTPGKRARDDGDGDGDGRGERGEPGLYIPGPLEGCRSVDEFEKLNHIDEGSYGVVYRARDKRTGKVVALKKIKMSKQKEGFPLTSVREINILLGLDHPNILNVSEVVVGKSLDSIFLVMEFMEHDLKGLLESLRQPFTTAEVKALMRQLLLGLAYLHDNWVFHRDLKTSNILYNNRGEVKICDFGLARTYGSPLQAYTQLVVTLWYRAPELLISEGVYSPAIDVWSMGCIMAELLTRKPLFTGKTEIEQIDRVFSVLGTPTDETWPGFSEMKMCKKVKFKYHPGSKLRSMFPKFAFTGGQATLSDTGFDLLEGMLSYDPGRRLTARQAAEHPWFDEIPRPQELFLMPTMVSGGGSQARTKSG</sequence>
<dbReference type="SMART" id="SM00220">
    <property type="entry name" value="S_TKc"/>
    <property type="match status" value="1"/>
</dbReference>
<dbReference type="PROSITE" id="PS00108">
    <property type="entry name" value="PROTEIN_KINASE_ST"/>
    <property type="match status" value="1"/>
</dbReference>
<dbReference type="FunFam" id="1.10.510.10:FF:000211">
    <property type="entry name" value="Cyclin-dependent kinase G-2"/>
    <property type="match status" value="1"/>
</dbReference>
<keyword evidence="11" id="KW-1185">Reference proteome</keyword>
<evidence type="ECO:0000256" key="2">
    <source>
        <dbReference type="ARBA" id="ARBA00022527"/>
    </source>
</evidence>
<dbReference type="PANTHER" id="PTHR24056">
    <property type="entry name" value="CELL DIVISION PROTEIN KINASE"/>
    <property type="match status" value="1"/>
</dbReference>
<feature type="domain" description="Protein kinase" evidence="9">
    <location>
        <begin position="71"/>
        <end position="364"/>
    </location>
</feature>
<evidence type="ECO:0000256" key="3">
    <source>
        <dbReference type="ARBA" id="ARBA00022553"/>
    </source>
</evidence>
<dbReference type="GO" id="GO:0004674">
    <property type="term" value="F:protein serine/threonine kinase activity"/>
    <property type="evidence" value="ECO:0007669"/>
    <property type="project" value="UniProtKB-KW"/>
</dbReference>
<dbReference type="GO" id="GO:0005524">
    <property type="term" value="F:ATP binding"/>
    <property type="evidence" value="ECO:0007669"/>
    <property type="project" value="UniProtKB-KW"/>
</dbReference>
<dbReference type="InterPro" id="IPR008271">
    <property type="entry name" value="Ser/Thr_kinase_AS"/>
</dbReference>
<dbReference type="Gene3D" id="3.30.200.20">
    <property type="entry name" value="Phosphorylase Kinase, domain 1"/>
    <property type="match status" value="1"/>
</dbReference>
<name>A0AAX4PI43_9CHLO</name>
<dbReference type="EMBL" id="CP151513">
    <property type="protein sequence ID" value="WZN65741.1"/>
    <property type="molecule type" value="Genomic_DNA"/>
</dbReference>
<feature type="region of interest" description="Disordered" evidence="8">
    <location>
        <begin position="1"/>
        <end position="62"/>
    </location>
</feature>
<dbReference type="InterPro" id="IPR050108">
    <property type="entry name" value="CDK"/>
</dbReference>
<keyword evidence="3" id="KW-0597">Phosphoprotein</keyword>
<dbReference type="AlphaFoldDB" id="A0AAX4PI43"/>
<evidence type="ECO:0000256" key="4">
    <source>
        <dbReference type="ARBA" id="ARBA00022679"/>
    </source>
</evidence>
<evidence type="ECO:0000313" key="11">
    <source>
        <dbReference type="Proteomes" id="UP001472866"/>
    </source>
</evidence>
<comment type="similarity">
    <text evidence="1">Belongs to the protein kinase superfamily. CMGC Ser/Thr protein kinase family. CDC2/CDKX subfamily.</text>
</comment>
<dbReference type="InterPro" id="IPR045267">
    <property type="entry name" value="CDK11/PITSLRE_STKc"/>
</dbReference>
<evidence type="ECO:0000256" key="8">
    <source>
        <dbReference type="SAM" id="MobiDB-lite"/>
    </source>
</evidence>
<dbReference type="PANTHER" id="PTHR24056:SF107">
    <property type="entry name" value="CYCLIN-DEPENDENT KINASE 11A-RELATED"/>
    <property type="match status" value="1"/>
</dbReference>
<organism evidence="10 11">
    <name type="scientific">Chloropicon roscoffensis</name>
    <dbReference type="NCBI Taxonomy" id="1461544"/>
    <lineage>
        <taxon>Eukaryota</taxon>
        <taxon>Viridiplantae</taxon>
        <taxon>Chlorophyta</taxon>
        <taxon>Chloropicophyceae</taxon>
        <taxon>Chloropicales</taxon>
        <taxon>Chloropicaceae</taxon>
        <taxon>Chloropicon</taxon>
    </lineage>
</organism>
<keyword evidence="6 10" id="KW-0418">Kinase</keyword>
<dbReference type="Gene3D" id="1.10.510.10">
    <property type="entry name" value="Transferase(Phosphotransferase) domain 1"/>
    <property type="match status" value="1"/>
</dbReference>
<dbReference type="FunFam" id="3.30.200.20:FF:000172">
    <property type="entry name" value="cyclin-dependent kinase G-2 isoform X1"/>
    <property type="match status" value="1"/>
</dbReference>
<keyword evidence="5" id="KW-0547">Nucleotide-binding</keyword>
<dbReference type="GO" id="GO:0080090">
    <property type="term" value="P:regulation of primary metabolic process"/>
    <property type="evidence" value="ECO:0007669"/>
    <property type="project" value="UniProtKB-ARBA"/>
</dbReference>
<dbReference type="Pfam" id="PF00069">
    <property type="entry name" value="Pkinase"/>
    <property type="match status" value="1"/>
</dbReference>
<dbReference type="InterPro" id="IPR011009">
    <property type="entry name" value="Kinase-like_dom_sf"/>
</dbReference>
<dbReference type="GO" id="GO:0007346">
    <property type="term" value="P:regulation of mitotic cell cycle"/>
    <property type="evidence" value="ECO:0007669"/>
    <property type="project" value="TreeGrafter"/>
</dbReference>
<reference evidence="10 11" key="1">
    <citation type="submission" date="2024-03" db="EMBL/GenBank/DDBJ databases">
        <title>Complete genome sequence of the green alga Chloropicon roscoffensis RCC1871.</title>
        <authorList>
            <person name="Lemieux C."/>
            <person name="Pombert J.-F."/>
            <person name="Otis C."/>
            <person name="Turmel M."/>
        </authorList>
    </citation>
    <scope>NUCLEOTIDE SEQUENCE [LARGE SCALE GENOMIC DNA]</scope>
    <source>
        <strain evidence="10 11">RCC1871</strain>
    </source>
</reference>